<feature type="binding site" evidence="6">
    <location>
        <position position="177"/>
    </location>
    <ligand>
        <name>S-adenosyl-L-methionine</name>
        <dbReference type="ChEBI" id="CHEBI:59789"/>
    </ligand>
</feature>
<gene>
    <name evidence="6 7" type="primary">prmA</name>
    <name evidence="7" type="ORF">JKK62_07490</name>
</gene>
<dbReference type="PANTHER" id="PTHR43648:SF1">
    <property type="entry name" value="ELECTRON TRANSFER FLAVOPROTEIN BETA SUBUNIT LYSINE METHYLTRANSFERASE"/>
    <property type="match status" value="1"/>
</dbReference>
<reference evidence="7" key="1">
    <citation type="submission" date="2021-01" db="EMBL/GenBank/DDBJ databases">
        <title>Genome public.</title>
        <authorList>
            <person name="Liu C."/>
            <person name="Sun Q."/>
        </authorList>
    </citation>
    <scope>NUCLEOTIDE SEQUENCE</scope>
    <source>
        <strain evidence="7">M6</strain>
    </source>
</reference>
<dbReference type="PIRSF" id="PIRSF000401">
    <property type="entry name" value="RPL11_MTase"/>
    <property type="match status" value="1"/>
</dbReference>
<comment type="subcellular location">
    <subcellularLocation>
        <location evidence="6">Cytoplasm</location>
    </subcellularLocation>
</comment>
<dbReference type="AlphaFoldDB" id="A0A934U2V7"/>
<keyword evidence="4 6" id="KW-0808">Transferase</keyword>
<dbReference type="EMBL" id="JAEQMG010000061">
    <property type="protein sequence ID" value="MBK6088499.1"/>
    <property type="molecule type" value="Genomic_DNA"/>
</dbReference>
<evidence type="ECO:0000313" key="8">
    <source>
        <dbReference type="Proteomes" id="UP000633365"/>
    </source>
</evidence>
<dbReference type="GO" id="GO:0005737">
    <property type="term" value="C:cytoplasm"/>
    <property type="evidence" value="ECO:0007669"/>
    <property type="project" value="UniProtKB-SubCell"/>
</dbReference>
<keyword evidence="8" id="KW-1185">Reference proteome</keyword>
<keyword evidence="7" id="KW-0687">Ribonucleoprotein</keyword>
<dbReference type="SUPFAM" id="SSF53335">
    <property type="entry name" value="S-adenosyl-L-methionine-dependent methyltransferases"/>
    <property type="match status" value="1"/>
</dbReference>
<dbReference type="HAMAP" id="MF_00735">
    <property type="entry name" value="Methyltr_PrmA"/>
    <property type="match status" value="1"/>
</dbReference>
<dbReference type="PANTHER" id="PTHR43648">
    <property type="entry name" value="ELECTRON TRANSFER FLAVOPROTEIN BETA SUBUNIT LYSINE METHYLTRANSFERASE"/>
    <property type="match status" value="1"/>
</dbReference>
<accession>A0A934U2V7</accession>
<feature type="binding site" evidence="6">
    <location>
        <position position="199"/>
    </location>
    <ligand>
        <name>S-adenosyl-L-methionine</name>
        <dbReference type="ChEBI" id="CHEBI:59789"/>
    </ligand>
</feature>
<name>A0A934U2V7_9FIRM</name>
<comment type="similarity">
    <text evidence="1 6">Belongs to the methyltransferase superfamily. PrmA family.</text>
</comment>
<dbReference type="Gene3D" id="3.40.50.150">
    <property type="entry name" value="Vaccinia Virus protein VP39"/>
    <property type="match status" value="1"/>
</dbReference>
<comment type="catalytic activity">
    <reaction evidence="6">
        <text>L-lysyl-[protein] + 3 S-adenosyl-L-methionine = N(6),N(6),N(6)-trimethyl-L-lysyl-[protein] + 3 S-adenosyl-L-homocysteine + 3 H(+)</text>
        <dbReference type="Rhea" id="RHEA:54192"/>
        <dbReference type="Rhea" id="RHEA-COMP:9752"/>
        <dbReference type="Rhea" id="RHEA-COMP:13826"/>
        <dbReference type="ChEBI" id="CHEBI:15378"/>
        <dbReference type="ChEBI" id="CHEBI:29969"/>
        <dbReference type="ChEBI" id="CHEBI:57856"/>
        <dbReference type="ChEBI" id="CHEBI:59789"/>
        <dbReference type="ChEBI" id="CHEBI:61961"/>
    </reaction>
</comment>
<dbReference type="EC" id="2.1.1.-" evidence="6"/>
<dbReference type="InterPro" id="IPR004498">
    <property type="entry name" value="Ribosomal_PrmA_MeTrfase"/>
</dbReference>
<protein>
    <recommendedName>
        <fullName evidence="6">Ribosomal protein L11 methyltransferase</fullName>
        <shortName evidence="6">L11 Mtase</shortName>
        <ecNumber evidence="6">2.1.1.-</ecNumber>
    </recommendedName>
</protein>
<dbReference type="GO" id="GO:0005840">
    <property type="term" value="C:ribosome"/>
    <property type="evidence" value="ECO:0007669"/>
    <property type="project" value="UniProtKB-KW"/>
</dbReference>
<dbReference type="RefSeq" id="WP_201427393.1">
    <property type="nucleotide sequence ID" value="NZ_JAEQMG010000061.1"/>
</dbReference>
<organism evidence="7 8">
    <name type="scientific">Ruminococcus difficilis</name>
    <dbReference type="NCBI Taxonomy" id="2763069"/>
    <lineage>
        <taxon>Bacteria</taxon>
        <taxon>Bacillati</taxon>
        <taxon>Bacillota</taxon>
        <taxon>Clostridia</taxon>
        <taxon>Eubacteriales</taxon>
        <taxon>Oscillospiraceae</taxon>
        <taxon>Ruminococcus</taxon>
    </lineage>
</organism>
<feature type="binding site" evidence="6">
    <location>
        <position position="156"/>
    </location>
    <ligand>
        <name>S-adenosyl-L-methionine</name>
        <dbReference type="ChEBI" id="CHEBI:59789"/>
    </ligand>
</feature>
<keyword evidence="7" id="KW-0689">Ribosomal protein</keyword>
<evidence type="ECO:0000256" key="1">
    <source>
        <dbReference type="ARBA" id="ARBA00009741"/>
    </source>
</evidence>
<keyword evidence="5 6" id="KW-0949">S-adenosyl-L-methionine</keyword>
<sequence>MDWTEIAVEVGADRLDDAAAIANMTVPYGIYIEDYSTLEEEVQQIAHVDLIDEELLQKDRSKAKIHIYIDPEDNIGEAVQFLKERLTAAGIGFSIDQSKVREDDWRNNWRKFFQPMPVGEKLLINPSWFTDTDPKGRLMMNIDPGLAFGTGKHETTQLCMEALERCVKGGEKVLDVGCGSGILGIAAVMLGADSAFGVDIDEVAVRTANENAAVNHVDDKVSAIAGDLVDKVDGKYDIVVANIVADAIIALSASVSNFMTDEAVYIISGIIDTRADDVKNAICDTFDIVEENTHRGWYCFVLKKKQS</sequence>
<evidence type="ECO:0000313" key="7">
    <source>
        <dbReference type="EMBL" id="MBK6088499.1"/>
    </source>
</evidence>
<evidence type="ECO:0000256" key="2">
    <source>
        <dbReference type="ARBA" id="ARBA00022490"/>
    </source>
</evidence>
<proteinExistence type="inferred from homology"/>
<feature type="binding site" evidence="6">
    <location>
        <position position="242"/>
    </location>
    <ligand>
        <name>S-adenosyl-L-methionine</name>
        <dbReference type="ChEBI" id="CHEBI:59789"/>
    </ligand>
</feature>
<evidence type="ECO:0000256" key="6">
    <source>
        <dbReference type="HAMAP-Rule" id="MF_00735"/>
    </source>
</evidence>
<dbReference type="InterPro" id="IPR050078">
    <property type="entry name" value="Ribosomal_L11_MeTrfase_PrmA"/>
</dbReference>
<dbReference type="Proteomes" id="UP000633365">
    <property type="component" value="Unassembled WGS sequence"/>
</dbReference>
<dbReference type="NCBIfam" id="TIGR00406">
    <property type="entry name" value="prmA"/>
    <property type="match status" value="1"/>
</dbReference>
<dbReference type="GO" id="GO:0008276">
    <property type="term" value="F:protein methyltransferase activity"/>
    <property type="evidence" value="ECO:0007669"/>
    <property type="project" value="UniProtKB-UniRule"/>
</dbReference>
<dbReference type="InterPro" id="IPR029063">
    <property type="entry name" value="SAM-dependent_MTases_sf"/>
</dbReference>
<dbReference type="Pfam" id="PF06325">
    <property type="entry name" value="PrmA"/>
    <property type="match status" value="1"/>
</dbReference>
<comment type="function">
    <text evidence="6">Methylates ribosomal protein L11.</text>
</comment>
<dbReference type="GO" id="GO:0032259">
    <property type="term" value="P:methylation"/>
    <property type="evidence" value="ECO:0007669"/>
    <property type="project" value="UniProtKB-KW"/>
</dbReference>
<evidence type="ECO:0000256" key="4">
    <source>
        <dbReference type="ARBA" id="ARBA00022679"/>
    </source>
</evidence>
<keyword evidence="2 6" id="KW-0963">Cytoplasm</keyword>
<dbReference type="CDD" id="cd02440">
    <property type="entry name" value="AdoMet_MTases"/>
    <property type="match status" value="1"/>
</dbReference>
<keyword evidence="3 6" id="KW-0489">Methyltransferase</keyword>
<evidence type="ECO:0000256" key="3">
    <source>
        <dbReference type="ARBA" id="ARBA00022603"/>
    </source>
</evidence>
<comment type="caution">
    <text evidence="7">The sequence shown here is derived from an EMBL/GenBank/DDBJ whole genome shotgun (WGS) entry which is preliminary data.</text>
</comment>
<evidence type="ECO:0000256" key="5">
    <source>
        <dbReference type="ARBA" id="ARBA00022691"/>
    </source>
</evidence>